<dbReference type="Gene3D" id="2.40.170.20">
    <property type="entry name" value="TonB-dependent receptor, beta-barrel domain"/>
    <property type="match status" value="1"/>
</dbReference>
<feature type="domain" description="TonB-dependent receptor plug" evidence="9">
    <location>
        <begin position="145"/>
        <end position="254"/>
    </location>
</feature>
<reference evidence="11" key="1">
    <citation type="submission" date="2016-10" db="EMBL/GenBank/DDBJ databases">
        <authorList>
            <person name="Varghese N."/>
            <person name="Submissions S."/>
        </authorList>
    </citation>
    <scope>NUCLEOTIDE SEQUENCE [LARGE SCALE GENOMIC DNA]</scope>
    <source>
        <strain evidence="11">DSM 22361</strain>
    </source>
</reference>
<dbReference type="NCBIfam" id="TIGR04057">
    <property type="entry name" value="SusC_RagA_signa"/>
    <property type="match status" value="1"/>
</dbReference>
<name>A0A1H5S5I1_9SPHI</name>
<comment type="similarity">
    <text evidence="7">Belongs to the TonB-dependent receptor family.</text>
</comment>
<sequence>MHMTNYFTRVRWTKLYCHLALLSPLTLIAGPSFGTTIEFTKPDLKNQTQLTATFQQTITGTVRDQDGNPIAGVTVGVKGGTAKTSTDQGGHYEISVPSNTAILTFSSIGYVTYETQASNAKTITLASSEDTLDEVVVVGYGRQKKTNLTSAVSQVDSKMLENRPTPTVTNMLQGAAPGLVVTRNSGRPGAQGLNISVRGATSANGSVAPLVVIDGVISSDQTFVALNPSDIENISILKDGGATAIYGAQSAGGVILVTTKKGKAGVGRISVSSNIGFQKPGAMPDRLSLIDEMNYVNLARQNAGIAAEYSEEDLEYAVNGPTFVLGSNGQWRTYNQQNILDQIVKDNYNIYNNNIQFSGGSENITYLASLGNMTQNGMFKVGDDKFSRINARVNVSAKVNKYLKLDLGNAFINQDTDNPQDGGYGIDGGGNSILRQFYSSRMRFPIYNEDGTYYKSGTSSAFGYALMKDGGFNTDRKKTYFNNATATLNNFVKGLEIKLMYSRESIDLQNRNFRRTVDFYSGPTANTKSQLNNPNNYSITNYKTLKQNVQAVVDYDLTVAENHNFHIMAGYQFYDHDYQYQSASTKNLYVNDNPSLNFTSDPLNKSHSQYAEREKMQSYFGRFNYNFKEKYLFEATIRSDESSRLSPNVRTKVFPSFSAGWNVAKEDWFEGATGIITELKPRLSWGKVGSKIGIGFYDYITQLNSGSNIIINDLKQTYIYQNSLPASDLSWETIETRNIGVDFSLLGSKLTGSFDYFQKYNNNMLVSISLPATIGINVPKSNQGQMKTWGWEATLGYRDKVGEDFNYNVSVNLADNQNRLIKYGGANDIIYSGTNGLVEGYALNSIWAYKTDGYFQTEDDVKNAPNYEKIINKAGVPGIGDIRYVDVDGDGYITPGDNRLGKTGDLVYLGDTNPRYQYGINAYMGYKNFDFSFFIQGIGKRNLKPSNELIQPQLYSYYLPMDFQMDYWTPENRDAAFPRPFLEGNQNFQNSDKWYVSGAYARLKNIQLGYTLTKDLVRKMPFNRVRLYVSAEDILTVSKLGVFKGAIDPEIRPEDSKVSPYPFATTVSFGLNIDL</sequence>
<dbReference type="Gene3D" id="2.60.40.1120">
    <property type="entry name" value="Carboxypeptidase-like, regulatory domain"/>
    <property type="match status" value="1"/>
</dbReference>
<dbReference type="InterPro" id="IPR039426">
    <property type="entry name" value="TonB-dep_rcpt-like"/>
</dbReference>
<evidence type="ECO:0000256" key="4">
    <source>
        <dbReference type="ARBA" id="ARBA00022692"/>
    </source>
</evidence>
<evidence type="ECO:0000259" key="9">
    <source>
        <dbReference type="Pfam" id="PF07715"/>
    </source>
</evidence>
<evidence type="ECO:0000256" key="7">
    <source>
        <dbReference type="PROSITE-ProRule" id="PRU01360"/>
    </source>
</evidence>
<comment type="subcellular location">
    <subcellularLocation>
        <location evidence="1 7">Cell outer membrane</location>
        <topology evidence="1 7">Multi-pass membrane protein</topology>
    </subcellularLocation>
</comment>
<dbReference type="GO" id="GO:0009279">
    <property type="term" value="C:cell outer membrane"/>
    <property type="evidence" value="ECO:0007669"/>
    <property type="project" value="UniProtKB-SubCell"/>
</dbReference>
<dbReference type="SUPFAM" id="SSF49464">
    <property type="entry name" value="Carboxypeptidase regulatory domain-like"/>
    <property type="match status" value="1"/>
</dbReference>
<keyword evidence="3 7" id="KW-1134">Transmembrane beta strand</keyword>
<evidence type="ECO:0000313" key="10">
    <source>
        <dbReference type="EMBL" id="SEF45021.1"/>
    </source>
</evidence>
<feature type="signal peptide" evidence="8">
    <location>
        <begin position="1"/>
        <end position="29"/>
    </location>
</feature>
<dbReference type="InterPro" id="IPR037066">
    <property type="entry name" value="Plug_dom_sf"/>
</dbReference>
<dbReference type="InterPro" id="IPR036942">
    <property type="entry name" value="Beta-barrel_TonB_sf"/>
</dbReference>
<dbReference type="PROSITE" id="PS52016">
    <property type="entry name" value="TONB_DEPENDENT_REC_3"/>
    <property type="match status" value="1"/>
</dbReference>
<dbReference type="Pfam" id="PF07715">
    <property type="entry name" value="Plug"/>
    <property type="match status" value="1"/>
</dbReference>
<feature type="chain" id="PRO_5009283650" evidence="8">
    <location>
        <begin position="30"/>
        <end position="1075"/>
    </location>
</feature>
<keyword evidence="4 7" id="KW-0812">Transmembrane</keyword>
<accession>A0A1H5S5I1</accession>
<dbReference type="Pfam" id="PF13715">
    <property type="entry name" value="CarbopepD_reg_2"/>
    <property type="match status" value="1"/>
</dbReference>
<dbReference type="Proteomes" id="UP000236731">
    <property type="component" value="Unassembled WGS sequence"/>
</dbReference>
<evidence type="ECO:0000256" key="8">
    <source>
        <dbReference type="SAM" id="SignalP"/>
    </source>
</evidence>
<organism evidence="10 11">
    <name type="scientific">Sphingobacterium lactis</name>
    <dbReference type="NCBI Taxonomy" id="797291"/>
    <lineage>
        <taxon>Bacteria</taxon>
        <taxon>Pseudomonadati</taxon>
        <taxon>Bacteroidota</taxon>
        <taxon>Sphingobacteriia</taxon>
        <taxon>Sphingobacteriales</taxon>
        <taxon>Sphingobacteriaceae</taxon>
        <taxon>Sphingobacterium</taxon>
    </lineage>
</organism>
<evidence type="ECO:0000256" key="5">
    <source>
        <dbReference type="ARBA" id="ARBA00023136"/>
    </source>
</evidence>
<keyword evidence="6 7" id="KW-0998">Cell outer membrane</keyword>
<evidence type="ECO:0000256" key="3">
    <source>
        <dbReference type="ARBA" id="ARBA00022452"/>
    </source>
</evidence>
<dbReference type="InterPro" id="IPR023996">
    <property type="entry name" value="TonB-dep_OMP_SusC/RagA"/>
</dbReference>
<evidence type="ECO:0000256" key="6">
    <source>
        <dbReference type="ARBA" id="ARBA00023237"/>
    </source>
</evidence>
<gene>
    <name evidence="10" type="ORF">SAMN05421877_101152</name>
</gene>
<keyword evidence="11" id="KW-1185">Reference proteome</keyword>
<dbReference type="Gene3D" id="2.170.130.10">
    <property type="entry name" value="TonB-dependent receptor, plug domain"/>
    <property type="match status" value="1"/>
</dbReference>
<dbReference type="AlphaFoldDB" id="A0A1H5S5I1"/>
<dbReference type="InterPro" id="IPR008969">
    <property type="entry name" value="CarboxyPept-like_regulatory"/>
</dbReference>
<proteinExistence type="inferred from homology"/>
<dbReference type="SUPFAM" id="SSF56935">
    <property type="entry name" value="Porins"/>
    <property type="match status" value="1"/>
</dbReference>
<evidence type="ECO:0000313" key="11">
    <source>
        <dbReference type="Proteomes" id="UP000236731"/>
    </source>
</evidence>
<dbReference type="EMBL" id="FNUT01000001">
    <property type="protein sequence ID" value="SEF45021.1"/>
    <property type="molecule type" value="Genomic_DNA"/>
</dbReference>
<protein>
    <submittedName>
        <fullName evidence="10">TonB-linked outer membrane protein, SusC/RagA family</fullName>
    </submittedName>
</protein>
<keyword evidence="2 7" id="KW-0813">Transport</keyword>
<evidence type="ECO:0000256" key="1">
    <source>
        <dbReference type="ARBA" id="ARBA00004571"/>
    </source>
</evidence>
<dbReference type="NCBIfam" id="TIGR04056">
    <property type="entry name" value="OMP_RagA_SusC"/>
    <property type="match status" value="1"/>
</dbReference>
<keyword evidence="8" id="KW-0732">Signal</keyword>
<dbReference type="InterPro" id="IPR012910">
    <property type="entry name" value="Plug_dom"/>
</dbReference>
<evidence type="ECO:0000256" key="2">
    <source>
        <dbReference type="ARBA" id="ARBA00022448"/>
    </source>
</evidence>
<dbReference type="InterPro" id="IPR023997">
    <property type="entry name" value="TonB-dep_OMP_SusC/RagA_CS"/>
</dbReference>
<keyword evidence="5 7" id="KW-0472">Membrane</keyword>